<dbReference type="Proteomes" id="UP000032049">
    <property type="component" value="Unassembled WGS sequence"/>
</dbReference>
<dbReference type="InterPro" id="IPR018422">
    <property type="entry name" value="Cation/H_exchanger_CPA1"/>
</dbReference>
<dbReference type="Gene3D" id="6.10.140.1330">
    <property type="match status" value="1"/>
</dbReference>
<feature type="transmembrane region" description="Helical" evidence="10">
    <location>
        <begin position="30"/>
        <end position="50"/>
    </location>
</feature>
<evidence type="ECO:0000256" key="9">
    <source>
        <dbReference type="ARBA" id="ARBA00023201"/>
    </source>
</evidence>
<feature type="transmembrane region" description="Helical" evidence="10">
    <location>
        <begin position="85"/>
        <end position="108"/>
    </location>
</feature>
<keyword evidence="9 10" id="KW-0739">Sodium transport</keyword>
<dbReference type="GO" id="GO:0051453">
    <property type="term" value="P:regulation of intracellular pH"/>
    <property type="evidence" value="ECO:0007669"/>
    <property type="project" value="TreeGrafter"/>
</dbReference>
<evidence type="ECO:0000256" key="7">
    <source>
        <dbReference type="ARBA" id="ARBA00023065"/>
    </source>
</evidence>
<keyword evidence="10" id="KW-0050">Antiport</keyword>
<dbReference type="STRING" id="1503925.TH53_08835"/>
<keyword evidence="6 10" id="KW-0915">Sodium</keyword>
<gene>
    <name evidence="12" type="ORF">TH53_08835</name>
</gene>
<feature type="transmembrane region" description="Helical" evidence="10">
    <location>
        <begin position="345"/>
        <end position="372"/>
    </location>
</feature>
<evidence type="ECO:0000313" key="12">
    <source>
        <dbReference type="EMBL" id="KIO77534.1"/>
    </source>
</evidence>
<dbReference type="OrthoDB" id="9809206at2"/>
<dbReference type="GO" id="GO:0005886">
    <property type="term" value="C:plasma membrane"/>
    <property type="evidence" value="ECO:0007669"/>
    <property type="project" value="UniProtKB-SubCell"/>
</dbReference>
<keyword evidence="7 10" id="KW-0406">Ion transport</keyword>
<evidence type="ECO:0000256" key="5">
    <source>
        <dbReference type="ARBA" id="ARBA00022989"/>
    </source>
</evidence>
<dbReference type="GO" id="GO:0015385">
    <property type="term" value="F:sodium:proton antiporter activity"/>
    <property type="evidence" value="ECO:0007669"/>
    <property type="project" value="InterPro"/>
</dbReference>
<feature type="transmembrane region" description="Helical" evidence="10">
    <location>
        <begin position="384"/>
        <end position="408"/>
    </location>
</feature>
<feature type="transmembrane region" description="Helical" evidence="10">
    <location>
        <begin position="271"/>
        <end position="292"/>
    </location>
</feature>
<comment type="caution">
    <text evidence="10">Lacks conserved residue(s) required for the propagation of feature annotation.</text>
</comment>
<comment type="function">
    <text evidence="10">Na(+)/H(+) antiporter that extrudes sodium in exchange for external protons.</text>
</comment>
<evidence type="ECO:0000256" key="2">
    <source>
        <dbReference type="ARBA" id="ARBA00022448"/>
    </source>
</evidence>
<dbReference type="PANTHER" id="PTHR10110:SF86">
    <property type="entry name" value="SODIUM_HYDROGEN EXCHANGER 7"/>
    <property type="match status" value="1"/>
</dbReference>
<keyword evidence="4 10" id="KW-0812">Transmembrane</keyword>
<reference evidence="12 13" key="1">
    <citation type="submission" date="2015-01" db="EMBL/GenBank/DDBJ databases">
        <title>Draft genome sequence of Pedobacter sp. NL19 isolated from sludge of an effluent treatment pond in an abandoned uranium mine.</title>
        <authorList>
            <person name="Santos T."/>
            <person name="Caetano T."/>
            <person name="Covas C."/>
            <person name="Cruz A."/>
            <person name="Mendo S."/>
        </authorList>
    </citation>
    <scope>NUCLEOTIDE SEQUENCE [LARGE SCALE GENOMIC DNA]</scope>
    <source>
        <strain evidence="12 13">NL19</strain>
    </source>
</reference>
<evidence type="ECO:0000256" key="10">
    <source>
        <dbReference type="RuleBase" id="RU366002"/>
    </source>
</evidence>
<keyword evidence="13" id="KW-1185">Reference proteome</keyword>
<evidence type="ECO:0000256" key="4">
    <source>
        <dbReference type="ARBA" id="ARBA00022692"/>
    </source>
</evidence>
<dbReference type="InterPro" id="IPR004705">
    <property type="entry name" value="Cation/H_exchanger_CPA1_bac"/>
</dbReference>
<dbReference type="GO" id="GO:0015386">
    <property type="term" value="F:potassium:proton antiporter activity"/>
    <property type="evidence" value="ECO:0007669"/>
    <property type="project" value="TreeGrafter"/>
</dbReference>
<protein>
    <submittedName>
        <fullName evidence="12">Sodium:hydrogen antiporter</fullName>
    </submittedName>
</protein>
<feature type="transmembrane region" description="Helical" evidence="10">
    <location>
        <begin position="157"/>
        <end position="177"/>
    </location>
</feature>
<feature type="transmembrane region" description="Helical" evidence="10">
    <location>
        <begin position="304"/>
        <end position="324"/>
    </location>
</feature>
<dbReference type="EMBL" id="JXRA01000033">
    <property type="protein sequence ID" value="KIO77534.1"/>
    <property type="molecule type" value="Genomic_DNA"/>
</dbReference>
<comment type="subcellular location">
    <subcellularLocation>
        <location evidence="1 10">Cell membrane</location>
        <topology evidence="1 10">Multi-pass membrane protein</topology>
    </subcellularLocation>
</comment>
<feature type="domain" description="Cation/H+ exchanger transmembrane" evidence="11">
    <location>
        <begin position="16"/>
        <end position="410"/>
    </location>
</feature>
<keyword evidence="3 10" id="KW-1003">Cell membrane</keyword>
<dbReference type="PANTHER" id="PTHR10110">
    <property type="entry name" value="SODIUM/HYDROGEN EXCHANGER"/>
    <property type="match status" value="1"/>
</dbReference>
<evidence type="ECO:0000259" key="11">
    <source>
        <dbReference type="Pfam" id="PF00999"/>
    </source>
</evidence>
<feature type="transmembrane region" description="Helical" evidence="10">
    <location>
        <begin position="225"/>
        <end position="250"/>
    </location>
</feature>
<name>A0A0D0FYB3_9SPHI</name>
<feature type="transmembrane region" description="Helical" evidence="10">
    <location>
        <begin position="184"/>
        <end position="205"/>
    </location>
</feature>
<feature type="transmembrane region" description="Helical" evidence="10">
    <location>
        <begin position="6"/>
        <end position="23"/>
    </location>
</feature>
<dbReference type="GO" id="GO:0098719">
    <property type="term" value="P:sodium ion import across plasma membrane"/>
    <property type="evidence" value="ECO:0007669"/>
    <property type="project" value="TreeGrafter"/>
</dbReference>
<keyword evidence="5 10" id="KW-1133">Transmembrane helix</keyword>
<proteinExistence type="inferred from homology"/>
<evidence type="ECO:0000313" key="13">
    <source>
        <dbReference type="Proteomes" id="UP000032049"/>
    </source>
</evidence>
<dbReference type="AlphaFoldDB" id="A0A0D0FYB3"/>
<sequence length="537" mass="59655">MLHDNLILILVLLLGVTILVMMGQKLKISYPIFLVLAGLIIGFVPGIPHLTVDPDIIFLLFLPPLLYEAAWTTSWKDFREYRGAIMLMAVGLVLITSIAVAYASVAFIPGFTLALGFLLGGIISPPDAIAASSVMKGIKVPKTINSLLEGESLVNDASSLIVFKFALAAVVTGNFVLQDAALNFVVVAGLGILIGLAIGGVFYVLHRWLPTNDNIDTVLTLLTPYFMYVVAEHFKVSGVMAVVSGGLLLCSQSHVILTPNSRVKVNSVWSAITFMMNGVVFILIGLALPDIVAGLGSEYPLKTAIYYGIGISMLALVVRFLWLFSTSRITRVVNKKTRIRYQGMTWHSSVVVVWAGMRGVVSLAAALSIPLMLNSQTPFPLRNLILFITFVVILVTLVFQGLSLPYVIKWLKIPENTYKIPEQEQSAQIKLRLIDRSLVRIQENYQFQCIHNELMSNFKAELENSLTGKRNNLEAIRAGKIDQQELKVYREIMLDLIQVQRHELHLLKRDRNYDDDIIREEENRLDLEELSTGMVIS</sequence>
<dbReference type="InterPro" id="IPR006153">
    <property type="entry name" value="Cation/H_exchanger_TM"/>
</dbReference>
<organism evidence="12 13">
    <name type="scientific">Pedobacter lusitanus</name>
    <dbReference type="NCBI Taxonomy" id="1503925"/>
    <lineage>
        <taxon>Bacteria</taxon>
        <taxon>Pseudomonadati</taxon>
        <taxon>Bacteroidota</taxon>
        <taxon>Sphingobacteriia</taxon>
        <taxon>Sphingobacteriales</taxon>
        <taxon>Sphingobacteriaceae</taxon>
        <taxon>Pedobacter</taxon>
    </lineage>
</organism>
<evidence type="ECO:0000256" key="6">
    <source>
        <dbReference type="ARBA" id="ARBA00023053"/>
    </source>
</evidence>
<dbReference type="NCBIfam" id="TIGR00831">
    <property type="entry name" value="a_cpa1"/>
    <property type="match status" value="1"/>
</dbReference>
<comment type="similarity">
    <text evidence="10">Belongs to the monovalent cation:proton antiporter 1 (CPA1) transporter (TC 2.A.36) family.</text>
</comment>
<comment type="caution">
    <text evidence="12">The sequence shown here is derived from an EMBL/GenBank/DDBJ whole genome shotgun (WGS) entry which is preliminary data.</text>
</comment>
<evidence type="ECO:0000256" key="3">
    <source>
        <dbReference type="ARBA" id="ARBA00022475"/>
    </source>
</evidence>
<keyword evidence="8 10" id="KW-0472">Membrane</keyword>
<evidence type="ECO:0000256" key="1">
    <source>
        <dbReference type="ARBA" id="ARBA00004651"/>
    </source>
</evidence>
<keyword evidence="2 10" id="KW-0813">Transport</keyword>
<accession>A0A0D0FYB3</accession>
<dbReference type="Pfam" id="PF00999">
    <property type="entry name" value="Na_H_Exchanger"/>
    <property type="match status" value="1"/>
</dbReference>
<evidence type="ECO:0000256" key="8">
    <source>
        <dbReference type="ARBA" id="ARBA00023136"/>
    </source>
</evidence>